<accession>A0A0B4X5J4</accession>
<dbReference type="HOGENOM" id="CLU_1915387_0_0_5"/>
<evidence type="ECO:0000313" key="3">
    <source>
        <dbReference type="Proteomes" id="UP000031368"/>
    </source>
</evidence>
<dbReference type="Proteomes" id="UP000031368">
    <property type="component" value="Chromosome"/>
</dbReference>
<proteinExistence type="predicted"/>
<feature type="compositionally biased region" description="Polar residues" evidence="1">
    <location>
        <begin position="9"/>
        <end position="43"/>
    </location>
</feature>
<dbReference type="EMBL" id="CP006877">
    <property type="protein sequence ID" value="AJD42416.1"/>
    <property type="molecule type" value="Genomic_DNA"/>
</dbReference>
<dbReference type="AlphaFoldDB" id="A0A0B4X5J4"/>
<dbReference type="KEGG" id="rga:RGR602_CH03099"/>
<feature type="region of interest" description="Disordered" evidence="1">
    <location>
        <begin position="1"/>
        <end position="43"/>
    </location>
</feature>
<keyword evidence="3" id="KW-1185">Reference proteome</keyword>
<sequence>MRLERLPSSEPSTLESASQAPFETGRNKQGSTTPEEASSGMSPSISHIVVLVFKSTATPTTEAAMEKSTCKRHARHHNRETEAFDAAKSPCNLIEQISLPISSLARTVSGGETERTLAFEEGKAANRAGCSR</sequence>
<protein>
    <submittedName>
        <fullName evidence="2">Uncharacterized protein</fullName>
    </submittedName>
</protein>
<gene>
    <name evidence="2" type="ORF">RGR602_CH03099</name>
</gene>
<name>A0A0B4X5J4_9HYPH</name>
<organism evidence="2 3">
    <name type="scientific">Rhizobium gallicum bv. gallicum R602sp</name>
    <dbReference type="NCBI Taxonomy" id="1041138"/>
    <lineage>
        <taxon>Bacteria</taxon>
        <taxon>Pseudomonadati</taxon>
        <taxon>Pseudomonadota</taxon>
        <taxon>Alphaproteobacteria</taxon>
        <taxon>Hyphomicrobiales</taxon>
        <taxon>Rhizobiaceae</taxon>
        <taxon>Rhizobium/Agrobacterium group</taxon>
        <taxon>Rhizobium</taxon>
    </lineage>
</organism>
<evidence type="ECO:0000313" key="2">
    <source>
        <dbReference type="EMBL" id="AJD42416.1"/>
    </source>
</evidence>
<evidence type="ECO:0000256" key="1">
    <source>
        <dbReference type="SAM" id="MobiDB-lite"/>
    </source>
</evidence>
<reference evidence="2 3" key="1">
    <citation type="submission" date="2013-11" db="EMBL/GenBank/DDBJ databases">
        <title>Complete genome sequence of Rhizobium gallicum bv. gallicum R602.</title>
        <authorList>
            <person name="Bustos P."/>
            <person name="Santamaria R.I."/>
            <person name="Lozano L."/>
            <person name="Acosta J.L."/>
            <person name="Ormeno-Orrillo E."/>
            <person name="Rogel M.A."/>
            <person name="Romero D."/>
            <person name="Cevallos M.A."/>
            <person name="Martinez-Romero E."/>
            <person name="Gonzalez V."/>
        </authorList>
    </citation>
    <scope>NUCLEOTIDE SEQUENCE [LARGE SCALE GENOMIC DNA]</scope>
    <source>
        <strain evidence="2 3">R602</strain>
    </source>
</reference>